<dbReference type="AlphaFoldDB" id="A0A446ZL28"/>
<sequence>MELRAVKMHKMFRDFHEEKALGYMGEYDEKHDLVAIYNIFKEKMQKIEGTYQWILPSSGEVFFVEEDPLYVR</sequence>
<dbReference type="EMBL" id="LS999521">
    <property type="protein sequence ID" value="VAX45209.1"/>
    <property type="molecule type" value="Genomic_DNA"/>
</dbReference>
<reference evidence="1 2" key="1">
    <citation type="submission" date="2018-08" db="EMBL/GenBank/DDBJ databases">
        <authorList>
            <person name="Gonzaga-Molto A."/>
        </authorList>
    </citation>
    <scope>NUCLEOTIDE SEQUENCE [LARGE SCALE GENOMIC DNA]</scope>
    <source>
        <strain evidence="1">Acinetobacter calcoaceticus str. 2117</strain>
    </source>
</reference>
<dbReference type="Proteomes" id="UP000294355">
    <property type="component" value="Chromosome"/>
</dbReference>
<evidence type="ECO:0000313" key="2">
    <source>
        <dbReference type="Proteomes" id="UP000294355"/>
    </source>
</evidence>
<name>A0A446ZL28_ACICA</name>
<gene>
    <name evidence="1" type="ORF">AC2117_02400</name>
</gene>
<organism evidence="1 2">
    <name type="scientific">Acinetobacter calcoaceticus</name>
    <dbReference type="NCBI Taxonomy" id="471"/>
    <lineage>
        <taxon>Bacteria</taxon>
        <taxon>Pseudomonadati</taxon>
        <taxon>Pseudomonadota</taxon>
        <taxon>Gammaproteobacteria</taxon>
        <taxon>Moraxellales</taxon>
        <taxon>Moraxellaceae</taxon>
        <taxon>Acinetobacter</taxon>
        <taxon>Acinetobacter calcoaceticus/baumannii complex</taxon>
    </lineage>
</organism>
<evidence type="ECO:0000313" key="1">
    <source>
        <dbReference type="EMBL" id="VAX45209.1"/>
    </source>
</evidence>
<accession>A0A446ZL28</accession>
<protein>
    <submittedName>
        <fullName evidence="1">Uncharacterized protein</fullName>
    </submittedName>
</protein>
<proteinExistence type="predicted"/>